<dbReference type="PROSITE" id="PS00070">
    <property type="entry name" value="ALDEHYDE_DEHYDR_CYS"/>
    <property type="match status" value="1"/>
</dbReference>
<evidence type="ECO:0000313" key="7">
    <source>
        <dbReference type="EMBL" id="MFC7254270.1"/>
    </source>
</evidence>
<comment type="similarity">
    <text evidence="1 5">Belongs to the aldehyde dehydrogenase family.</text>
</comment>
<dbReference type="PANTHER" id="PTHR11699">
    <property type="entry name" value="ALDEHYDE DEHYDROGENASE-RELATED"/>
    <property type="match status" value="1"/>
</dbReference>
<protein>
    <submittedName>
        <fullName evidence="7">Aldehyde dehydrogenase family protein</fullName>
    </submittedName>
</protein>
<dbReference type="GeneID" id="96952580"/>
<name>A0ABD5ZVA0_9EURY</name>
<proteinExistence type="inferred from homology"/>
<dbReference type="InterPro" id="IPR016163">
    <property type="entry name" value="Ald_DH_C"/>
</dbReference>
<dbReference type="GO" id="GO:0016620">
    <property type="term" value="F:oxidoreductase activity, acting on the aldehyde or oxo group of donors, NAD or NADP as acceptor"/>
    <property type="evidence" value="ECO:0007669"/>
    <property type="project" value="UniProtKB-ARBA"/>
</dbReference>
<dbReference type="SUPFAM" id="SSF53720">
    <property type="entry name" value="ALDH-like"/>
    <property type="match status" value="1"/>
</dbReference>
<gene>
    <name evidence="7" type="ORF">ACFQKE_02975</name>
</gene>
<dbReference type="InterPro" id="IPR016162">
    <property type="entry name" value="Ald_DH_N"/>
</dbReference>
<dbReference type="Gene3D" id="3.40.309.10">
    <property type="entry name" value="Aldehyde Dehydrogenase, Chain A, domain 2"/>
    <property type="match status" value="1"/>
</dbReference>
<dbReference type="InterPro" id="IPR016160">
    <property type="entry name" value="Ald_DH_CS_CYS"/>
</dbReference>
<reference evidence="7 8" key="1">
    <citation type="journal article" date="2019" name="Int. J. Syst. Evol. Microbiol.">
        <title>The Global Catalogue of Microorganisms (GCM) 10K type strain sequencing project: providing services to taxonomists for standard genome sequencing and annotation.</title>
        <authorList>
            <consortium name="The Broad Institute Genomics Platform"/>
            <consortium name="The Broad Institute Genome Sequencing Center for Infectious Disease"/>
            <person name="Wu L."/>
            <person name="Ma J."/>
        </authorList>
    </citation>
    <scope>NUCLEOTIDE SEQUENCE [LARGE SCALE GENOMIC DNA]</scope>
    <source>
        <strain evidence="7 8">GX21</strain>
    </source>
</reference>
<dbReference type="InterPro" id="IPR016161">
    <property type="entry name" value="Ald_DH/histidinol_DH"/>
</dbReference>
<dbReference type="Proteomes" id="UP001596434">
    <property type="component" value="Unassembled WGS sequence"/>
</dbReference>
<comment type="caution">
    <text evidence="7">The sequence shown here is derived from an EMBL/GenBank/DDBJ whole genome shotgun (WGS) entry which is preliminary data.</text>
</comment>
<dbReference type="InterPro" id="IPR029510">
    <property type="entry name" value="Ald_DH_CS_GLU"/>
</dbReference>
<accession>A0ABD5ZVA0</accession>
<dbReference type="PROSITE" id="PS00687">
    <property type="entry name" value="ALDEHYDE_DEHYDR_GLU"/>
    <property type="match status" value="1"/>
</dbReference>
<dbReference type="EMBL" id="JBHTAT010000001">
    <property type="protein sequence ID" value="MFC7254270.1"/>
    <property type="molecule type" value="Genomic_DNA"/>
</dbReference>
<sequence>METHEYALLIDGDRRAAATMTVENPATGATVGDVASGDAVDARAAVAAADAAATAWERTGPGERETTLREIADRIEAESDALARLLAAEAGKPLPTAAGEVAETVAQFRFYAGAADKVRGDTMPTAPNRLNYTRRRPYGVTAHVVPWNYPLLLGTRGFASALATGNTLAIKPPSLAPLSTMWVGEVMAEATPDGVVNVVPGPGSEVGAELVGNPDVDAITFTGSTGVGKGVLEAAADNVTSVDVELGGKAPAIVLSDADVENAARGVVAGIFSNAGQNCVATSRCLVHEDVHDELVSRVVEKAERIRLGAGTDPDTDMGPVISADAKADVLDYVDSAVEEGATLLTGGGAPDDPALADGHFVEPTVFDDVTPAMTVACEEIFGPVLSFVTVSSTAEAVEVANDSPFGLAAAVWSESMDATRVADRLDHGLVAINTFPVSMPQSPWGGNKESGIGREGGLEGIEAFTTVDSVVIEHDGMEDPYQ</sequence>
<dbReference type="AlphaFoldDB" id="A0ABD5ZVA0"/>
<dbReference type="RefSeq" id="WP_379702470.1">
    <property type="nucleotide sequence ID" value="NZ_JBHTAT010000001.1"/>
</dbReference>
<evidence type="ECO:0000313" key="8">
    <source>
        <dbReference type="Proteomes" id="UP001596434"/>
    </source>
</evidence>
<dbReference type="Gene3D" id="3.40.605.10">
    <property type="entry name" value="Aldehyde Dehydrogenase, Chain A, domain 1"/>
    <property type="match status" value="1"/>
</dbReference>
<dbReference type="InterPro" id="IPR015590">
    <property type="entry name" value="Aldehyde_DH_dom"/>
</dbReference>
<dbReference type="CDD" id="cd07078">
    <property type="entry name" value="ALDH"/>
    <property type="match status" value="1"/>
</dbReference>
<feature type="active site" evidence="4">
    <location>
        <position position="245"/>
    </location>
</feature>
<dbReference type="FunFam" id="3.40.309.10:FF:000009">
    <property type="entry name" value="Aldehyde dehydrogenase A"/>
    <property type="match status" value="1"/>
</dbReference>
<evidence type="ECO:0000256" key="4">
    <source>
        <dbReference type="PROSITE-ProRule" id="PRU10007"/>
    </source>
</evidence>
<evidence type="ECO:0000256" key="3">
    <source>
        <dbReference type="ARBA" id="ARBA00023002"/>
    </source>
</evidence>
<dbReference type="FunFam" id="3.40.605.10:FF:000007">
    <property type="entry name" value="NAD/NADP-dependent betaine aldehyde dehydrogenase"/>
    <property type="match status" value="1"/>
</dbReference>
<evidence type="ECO:0000259" key="6">
    <source>
        <dbReference type="Pfam" id="PF00171"/>
    </source>
</evidence>
<keyword evidence="3 5" id="KW-0560">Oxidoreductase</keyword>
<comment type="subunit">
    <text evidence="2">Homotetramer.</text>
</comment>
<dbReference type="Pfam" id="PF00171">
    <property type="entry name" value="Aldedh"/>
    <property type="match status" value="1"/>
</dbReference>
<evidence type="ECO:0000256" key="1">
    <source>
        <dbReference type="ARBA" id="ARBA00009986"/>
    </source>
</evidence>
<feature type="domain" description="Aldehyde dehydrogenase" evidence="6">
    <location>
        <begin position="18"/>
        <end position="471"/>
    </location>
</feature>
<keyword evidence="8" id="KW-1185">Reference proteome</keyword>
<evidence type="ECO:0000256" key="5">
    <source>
        <dbReference type="RuleBase" id="RU003345"/>
    </source>
</evidence>
<organism evidence="7 8">
    <name type="scientific">Haloplanus litoreus</name>
    <dbReference type="NCBI Taxonomy" id="767515"/>
    <lineage>
        <taxon>Archaea</taxon>
        <taxon>Methanobacteriati</taxon>
        <taxon>Methanobacteriota</taxon>
        <taxon>Stenosarchaea group</taxon>
        <taxon>Halobacteria</taxon>
        <taxon>Halobacteriales</taxon>
        <taxon>Haloferacaceae</taxon>
        <taxon>Haloplanus</taxon>
    </lineage>
</organism>
<evidence type="ECO:0000256" key="2">
    <source>
        <dbReference type="ARBA" id="ARBA00011881"/>
    </source>
</evidence>